<dbReference type="RefSeq" id="WP_119974804.1">
    <property type="nucleotide sequence ID" value="NZ_JBHSQA010000007.1"/>
</dbReference>
<sequence length="241" mass="25935">MATPHTTPRTSAEPRTSGEQRTAGLQRTTELRLARARWRADESAPLLDDVVAFARVAYAGLTDAAGHPAIEHPLRVIDMVSSDDARIVAVLHDTLLHEAILHDASCSPTLARDLRALVSDRLLMAVAAFSHSDDGIDGISAELIAGDPIAREVELACLADLTDPDRLAELDPFSRRRLEASCSASARALGTTLPAVQADHWIAKRNATRALRASGETGEPALGLASPRTRGSRVWSFTRNR</sequence>
<evidence type="ECO:0000313" key="3">
    <source>
        <dbReference type="Proteomes" id="UP000272015"/>
    </source>
</evidence>
<evidence type="ECO:0000256" key="1">
    <source>
        <dbReference type="SAM" id="MobiDB-lite"/>
    </source>
</evidence>
<dbReference type="SUPFAM" id="SSF109604">
    <property type="entry name" value="HD-domain/PDEase-like"/>
    <property type="match status" value="1"/>
</dbReference>
<accession>A0A3A5MDR5</accession>
<gene>
    <name evidence="2" type="ORF">D6T64_11490</name>
</gene>
<evidence type="ECO:0000313" key="2">
    <source>
        <dbReference type="EMBL" id="RJT88257.1"/>
    </source>
</evidence>
<keyword evidence="3" id="KW-1185">Reference proteome</keyword>
<dbReference type="EMBL" id="QZVS01000084">
    <property type="protein sequence ID" value="RJT88257.1"/>
    <property type="molecule type" value="Genomic_DNA"/>
</dbReference>
<feature type="region of interest" description="Disordered" evidence="1">
    <location>
        <begin position="1"/>
        <end position="27"/>
    </location>
</feature>
<dbReference type="AlphaFoldDB" id="A0A3A5MDR5"/>
<organism evidence="2 3">
    <name type="scientific">Cryobacterium melibiosiphilum</name>
    <dbReference type="NCBI Taxonomy" id="995039"/>
    <lineage>
        <taxon>Bacteria</taxon>
        <taxon>Bacillati</taxon>
        <taxon>Actinomycetota</taxon>
        <taxon>Actinomycetes</taxon>
        <taxon>Micrococcales</taxon>
        <taxon>Microbacteriaceae</taxon>
        <taxon>Cryobacterium</taxon>
    </lineage>
</organism>
<dbReference type="Proteomes" id="UP000272015">
    <property type="component" value="Unassembled WGS sequence"/>
</dbReference>
<dbReference type="Gene3D" id="1.10.3210.10">
    <property type="entry name" value="Hypothetical protein af1432"/>
    <property type="match status" value="1"/>
</dbReference>
<comment type="caution">
    <text evidence="2">The sequence shown here is derived from an EMBL/GenBank/DDBJ whole genome shotgun (WGS) entry which is preliminary data.</text>
</comment>
<proteinExistence type="predicted"/>
<dbReference type="OrthoDB" id="9805041at2"/>
<evidence type="ECO:0008006" key="4">
    <source>
        <dbReference type="Google" id="ProtNLM"/>
    </source>
</evidence>
<reference evidence="2 3" key="1">
    <citation type="submission" date="2018-09" db="EMBL/GenBank/DDBJ databases">
        <title>Novel species of Cryobacterium.</title>
        <authorList>
            <person name="Liu Q."/>
            <person name="Xin Y.-H."/>
        </authorList>
    </citation>
    <scope>NUCLEOTIDE SEQUENCE [LARGE SCALE GENOMIC DNA]</scope>
    <source>
        <strain evidence="2 3">Hh39</strain>
    </source>
</reference>
<name>A0A3A5MDR5_9MICO</name>
<protein>
    <recommendedName>
        <fullName evidence="4">HD domain-containing protein</fullName>
    </recommendedName>
</protein>